<evidence type="ECO:0000313" key="4">
    <source>
        <dbReference type="EMBL" id="CAF4420120.1"/>
    </source>
</evidence>
<protein>
    <submittedName>
        <fullName evidence="1">Uncharacterized protein</fullName>
    </submittedName>
</protein>
<dbReference type="AlphaFoldDB" id="A0A815XL59"/>
<dbReference type="Proteomes" id="UP000663829">
    <property type="component" value="Unassembled WGS sequence"/>
</dbReference>
<organism evidence="1 5">
    <name type="scientific">Didymodactylos carnosus</name>
    <dbReference type="NCBI Taxonomy" id="1234261"/>
    <lineage>
        <taxon>Eukaryota</taxon>
        <taxon>Metazoa</taxon>
        <taxon>Spiralia</taxon>
        <taxon>Gnathifera</taxon>
        <taxon>Rotifera</taxon>
        <taxon>Eurotatoria</taxon>
        <taxon>Bdelloidea</taxon>
        <taxon>Philodinida</taxon>
        <taxon>Philodinidae</taxon>
        <taxon>Didymodactylos</taxon>
    </lineage>
</organism>
<sequence>MTKCNEKFTHNLIKEHEKKLKEKQPLQQQVTTSRTIKKINSQTMPDTTNIINMCKVQLGQQHLKVLSKELKFVLTPGAISTVTTILNCEQALYSTPTLIKNATTPEISPFIQKWKKPKKCNMNKEEMKMLNEIKSIEDIVIVQVDKSEKIVIMNKIEEKN</sequence>
<reference evidence="1" key="1">
    <citation type="submission" date="2021-02" db="EMBL/GenBank/DDBJ databases">
        <authorList>
            <person name="Nowell W R."/>
        </authorList>
    </citation>
    <scope>NUCLEOTIDE SEQUENCE</scope>
</reference>
<proteinExistence type="predicted"/>
<name>A0A815XL59_9BILA</name>
<comment type="caution">
    <text evidence="1">The sequence shown here is derived from an EMBL/GenBank/DDBJ whole genome shotgun (WGS) entry which is preliminary data.</text>
</comment>
<dbReference type="EMBL" id="CAJOBC010093835">
    <property type="protein sequence ID" value="CAF4420120.1"/>
    <property type="molecule type" value="Genomic_DNA"/>
</dbReference>
<evidence type="ECO:0000313" key="5">
    <source>
        <dbReference type="Proteomes" id="UP000663829"/>
    </source>
</evidence>
<evidence type="ECO:0000313" key="1">
    <source>
        <dbReference type="EMBL" id="CAF1558731.1"/>
    </source>
</evidence>
<keyword evidence="5" id="KW-1185">Reference proteome</keyword>
<dbReference type="Proteomes" id="UP000677228">
    <property type="component" value="Unassembled WGS sequence"/>
</dbReference>
<dbReference type="Proteomes" id="UP000681722">
    <property type="component" value="Unassembled WGS sequence"/>
</dbReference>
<dbReference type="EMBL" id="CAJOBA010068473">
    <property type="protein sequence ID" value="CAF4377555.1"/>
    <property type="molecule type" value="Genomic_DNA"/>
</dbReference>
<evidence type="ECO:0000313" key="3">
    <source>
        <dbReference type="EMBL" id="CAF4377555.1"/>
    </source>
</evidence>
<accession>A0A815XL59</accession>
<gene>
    <name evidence="1" type="ORF">GPM918_LOCUS39631</name>
    <name evidence="2" type="ORF">OVA965_LOCUS40850</name>
    <name evidence="4" type="ORF">SRO942_LOCUS40524</name>
    <name evidence="3" type="ORF">TMI583_LOCUS42368</name>
</gene>
<evidence type="ECO:0000313" key="2">
    <source>
        <dbReference type="EMBL" id="CAF1578951.1"/>
    </source>
</evidence>
<dbReference type="EMBL" id="CAJNOQ010028097">
    <property type="protein sequence ID" value="CAF1558731.1"/>
    <property type="molecule type" value="Genomic_DNA"/>
</dbReference>
<dbReference type="Proteomes" id="UP000682733">
    <property type="component" value="Unassembled WGS sequence"/>
</dbReference>
<dbReference type="EMBL" id="CAJNOK010045453">
    <property type="protein sequence ID" value="CAF1578951.1"/>
    <property type="molecule type" value="Genomic_DNA"/>
</dbReference>